<dbReference type="Proteomes" id="UP000001292">
    <property type="component" value="Unassembled WGS sequence"/>
</dbReference>
<dbReference type="EMBL" id="CH480838">
    <property type="protein sequence ID" value="EDW49265.1"/>
    <property type="molecule type" value="Genomic_DNA"/>
</dbReference>
<organism evidence="3">
    <name type="scientific">Drosophila sechellia</name>
    <name type="common">Fruit fly</name>
    <dbReference type="NCBI Taxonomy" id="7238"/>
    <lineage>
        <taxon>Eukaryota</taxon>
        <taxon>Metazoa</taxon>
        <taxon>Ecdysozoa</taxon>
        <taxon>Arthropoda</taxon>
        <taxon>Hexapoda</taxon>
        <taxon>Insecta</taxon>
        <taxon>Pterygota</taxon>
        <taxon>Neoptera</taxon>
        <taxon>Endopterygota</taxon>
        <taxon>Diptera</taxon>
        <taxon>Brachycera</taxon>
        <taxon>Muscomorpha</taxon>
        <taxon>Ephydroidea</taxon>
        <taxon>Drosophilidae</taxon>
        <taxon>Drosophila</taxon>
        <taxon>Sophophora</taxon>
    </lineage>
</organism>
<dbReference type="STRING" id="7238.B4IH89"/>
<evidence type="ECO:0000313" key="3">
    <source>
        <dbReference type="Proteomes" id="UP000001292"/>
    </source>
</evidence>
<sequence>MRALWIFLLISMAPMAIRGHFEFNNVVCLVRDRMFMDFEYCYLKSVNRTYKYLSLKTKLFHLPVDNCETRFQLRMRENRRLLYNFDFKVESCKFLRDRKHVVANWVYQTFAPYSNLNHTCPYDHDVVLDKLPVQHLNKLVQSIIRWSRAFRAPMSSYTSPRAKQSYPMIYKLFNP</sequence>
<evidence type="ECO:0000313" key="2">
    <source>
        <dbReference type="EMBL" id="EDW49265.1"/>
    </source>
</evidence>
<dbReference type="KEGG" id="dse:6618886"/>
<feature type="signal peptide" evidence="1">
    <location>
        <begin position="1"/>
        <end position="19"/>
    </location>
</feature>
<dbReference type="AlphaFoldDB" id="B4IH89"/>
<dbReference type="PANTHER" id="PTHR20898:SF0">
    <property type="entry name" value="DAEDALUS ON 3-RELATED"/>
    <property type="match status" value="1"/>
</dbReference>
<dbReference type="HOGENOM" id="CLU_116900_0_0_1"/>
<keyword evidence="1" id="KW-0732">Signal</keyword>
<dbReference type="InterPro" id="IPR010512">
    <property type="entry name" value="DUF1091"/>
</dbReference>
<dbReference type="Pfam" id="PF06477">
    <property type="entry name" value="DUF1091"/>
    <property type="match status" value="1"/>
</dbReference>
<accession>B4IH89</accession>
<name>B4IH89_DROSE</name>
<keyword evidence="3" id="KW-1185">Reference proteome</keyword>
<feature type="chain" id="PRO_5002807386" evidence="1">
    <location>
        <begin position="20"/>
        <end position="175"/>
    </location>
</feature>
<dbReference type="PhylomeDB" id="B4IH89"/>
<evidence type="ECO:0000256" key="1">
    <source>
        <dbReference type="SAM" id="SignalP"/>
    </source>
</evidence>
<dbReference type="PANTHER" id="PTHR20898">
    <property type="entry name" value="DAEDALUS ON 3-RELATED-RELATED"/>
    <property type="match status" value="1"/>
</dbReference>
<protein>
    <submittedName>
        <fullName evidence="2">GM11900</fullName>
    </submittedName>
</protein>
<reference evidence="2 3" key="1">
    <citation type="journal article" date="2007" name="Nature">
        <title>Evolution of genes and genomes on the Drosophila phylogeny.</title>
        <authorList>
            <consortium name="Drosophila 12 Genomes Consortium"/>
            <person name="Clark A.G."/>
            <person name="Eisen M.B."/>
            <person name="Smith D.R."/>
            <person name="Bergman C.M."/>
            <person name="Oliver B."/>
            <person name="Markow T.A."/>
            <person name="Kaufman T.C."/>
            <person name="Kellis M."/>
            <person name="Gelbart W."/>
            <person name="Iyer V.N."/>
            <person name="Pollard D.A."/>
            <person name="Sackton T.B."/>
            <person name="Larracuente A.M."/>
            <person name="Singh N.D."/>
            <person name="Abad J.P."/>
            <person name="Abt D.N."/>
            <person name="Adryan B."/>
            <person name="Aguade M."/>
            <person name="Akashi H."/>
            <person name="Anderson W.W."/>
            <person name="Aquadro C.F."/>
            <person name="Ardell D.H."/>
            <person name="Arguello R."/>
            <person name="Artieri C.G."/>
            <person name="Barbash D.A."/>
            <person name="Barker D."/>
            <person name="Barsanti P."/>
            <person name="Batterham P."/>
            <person name="Batzoglou S."/>
            <person name="Begun D."/>
            <person name="Bhutkar A."/>
            <person name="Blanco E."/>
            <person name="Bosak S.A."/>
            <person name="Bradley R.K."/>
            <person name="Brand A.D."/>
            <person name="Brent M.R."/>
            <person name="Brooks A.N."/>
            <person name="Brown R.H."/>
            <person name="Butlin R.K."/>
            <person name="Caggese C."/>
            <person name="Calvi B.R."/>
            <person name="Bernardo de Carvalho A."/>
            <person name="Caspi A."/>
            <person name="Castrezana S."/>
            <person name="Celniker S.E."/>
            <person name="Chang J.L."/>
            <person name="Chapple C."/>
            <person name="Chatterji S."/>
            <person name="Chinwalla A."/>
            <person name="Civetta A."/>
            <person name="Clifton S.W."/>
            <person name="Comeron J.M."/>
            <person name="Costello J.C."/>
            <person name="Coyne J.A."/>
            <person name="Daub J."/>
            <person name="David R.G."/>
            <person name="Delcher A.L."/>
            <person name="Delehaunty K."/>
            <person name="Do C.B."/>
            <person name="Ebling H."/>
            <person name="Edwards K."/>
            <person name="Eickbush T."/>
            <person name="Evans J.D."/>
            <person name="Filipski A."/>
            <person name="Findeiss S."/>
            <person name="Freyhult E."/>
            <person name="Fulton L."/>
            <person name="Fulton R."/>
            <person name="Garcia A.C."/>
            <person name="Gardiner A."/>
            <person name="Garfield D.A."/>
            <person name="Garvin B.E."/>
            <person name="Gibson G."/>
            <person name="Gilbert D."/>
            <person name="Gnerre S."/>
            <person name="Godfrey J."/>
            <person name="Good R."/>
            <person name="Gotea V."/>
            <person name="Gravely B."/>
            <person name="Greenberg A.J."/>
            <person name="Griffiths-Jones S."/>
            <person name="Gross S."/>
            <person name="Guigo R."/>
            <person name="Gustafson E.A."/>
            <person name="Haerty W."/>
            <person name="Hahn M.W."/>
            <person name="Halligan D.L."/>
            <person name="Halpern A.L."/>
            <person name="Halter G.M."/>
            <person name="Han M.V."/>
            <person name="Heger A."/>
            <person name="Hillier L."/>
            <person name="Hinrichs A.S."/>
            <person name="Holmes I."/>
            <person name="Hoskins R.A."/>
            <person name="Hubisz M.J."/>
            <person name="Hultmark D."/>
            <person name="Huntley M.A."/>
            <person name="Jaffe D.B."/>
            <person name="Jagadeeshan S."/>
            <person name="Jeck W.R."/>
            <person name="Johnson J."/>
            <person name="Jones C.D."/>
            <person name="Jordan W.C."/>
            <person name="Karpen G.H."/>
            <person name="Kataoka E."/>
            <person name="Keightley P.D."/>
            <person name="Kheradpour P."/>
            <person name="Kirkness E.F."/>
            <person name="Koerich L.B."/>
            <person name="Kristiansen K."/>
            <person name="Kudrna D."/>
            <person name="Kulathinal R.J."/>
            <person name="Kumar S."/>
            <person name="Kwok R."/>
            <person name="Lander E."/>
            <person name="Langley C.H."/>
            <person name="Lapoint R."/>
            <person name="Lazzaro B.P."/>
            <person name="Lee S.J."/>
            <person name="Levesque L."/>
            <person name="Li R."/>
            <person name="Lin C.F."/>
            <person name="Lin M.F."/>
            <person name="Lindblad-Toh K."/>
            <person name="Llopart A."/>
            <person name="Long M."/>
            <person name="Low L."/>
            <person name="Lozovsky E."/>
            <person name="Lu J."/>
            <person name="Luo M."/>
            <person name="Machado C.A."/>
            <person name="Makalowski W."/>
            <person name="Marzo M."/>
            <person name="Matsuda M."/>
            <person name="Matzkin L."/>
            <person name="McAllister B."/>
            <person name="McBride C.S."/>
            <person name="McKernan B."/>
            <person name="McKernan K."/>
            <person name="Mendez-Lago M."/>
            <person name="Minx P."/>
            <person name="Mollenhauer M.U."/>
            <person name="Montooth K."/>
            <person name="Mount S.M."/>
            <person name="Mu X."/>
            <person name="Myers E."/>
            <person name="Negre B."/>
            <person name="Newfeld S."/>
            <person name="Nielsen R."/>
            <person name="Noor M.A."/>
            <person name="O'Grady P."/>
            <person name="Pachter L."/>
            <person name="Papaceit M."/>
            <person name="Parisi M.J."/>
            <person name="Parisi M."/>
            <person name="Parts L."/>
            <person name="Pedersen J.S."/>
            <person name="Pesole G."/>
            <person name="Phillippy A.M."/>
            <person name="Ponting C.P."/>
            <person name="Pop M."/>
            <person name="Porcelli D."/>
            <person name="Powell J.R."/>
            <person name="Prohaska S."/>
            <person name="Pruitt K."/>
            <person name="Puig M."/>
            <person name="Quesneville H."/>
            <person name="Ram K.R."/>
            <person name="Rand D."/>
            <person name="Rasmussen M.D."/>
            <person name="Reed L.K."/>
            <person name="Reenan R."/>
            <person name="Reily A."/>
            <person name="Remington K.A."/>
            <person name="Rieger T.T."/>
            <person name="Ritchie M.G."/>
            <person name="Robin C."/>
            <person name="Rogers Y.H."/>
            <person name="Rohde C."/>
            <person name="Rozas J."/>
            <person name="Rubenfield M.J."/>
            <person name="Ruiz A."/>
            <person name="Russo S."/>
            <person name="Salzberg S.L."/>
            <person name="Sanchez-Gracia A."/>
            <person name="Saranga D.J."/>
            <person name="Sato H."/>
            <person name="Schaeffer S.W."/>
            <person name="Schatz M.C."/>
            <person name="Schlenke T."/>
            <person name="Schwartz R."/>
            <person name="Segarra C."/>
            <person name="Singh R.S."/>
            <person name="Sirot L."/>
            <person name="Sirota M."/>
            <person name="Sisneros N.B."/>
            <person name="Smith C.D."/>
            <person name="Smith T.F."/>
            <person name="Spieth J."/>
            <person name="Stage D.E."/>
            <person name="Stark A."/>
            <person name="Stephan W."/>
            <person name="Strausberg R.L."/>
            <person name="Strempel S."/>
            <person name="Sturgill D."/>
            <person name="Sutton G."/>
            <person name="Sutton G.G."/>
            <person name="Tao W."/>
            <person name="Teichmann S."/>
            <person name="Tobari Y.N."/>
            <person name="Tomimura Y."/>
            <person name="Tsolas J.M."/>
            <person name="Valente V.L."/>
            <person name="Venter E."/>
            <person name="Venter J.C."/>
            <person name="Vicario S."/>
            <person name="Vieira F.G."/>
            <person name="Vilella A.J."/>
            <person name="Villasante A."/>
            <person name="Walenz B."/>
            <person name="Wang J."/>
            <person name="Wasserman M."/>
            <person name="Watts T."/>
            <person name="Wilson D."/>
            <person name="Wilson R.K."/>
            <person name="Wing R.A."/>
            <person name="Wolfner M.F."/>
            <person name="Wong A."/>
            <person name="Wong G.K."/>
            <person name="Wu C.I."/>
            <person name="Wu G."/>
            <person name="Yamamoto D."/>
            <person name="Yang H.P."/>
            <person name="Yang S.P."/>
            <person name="Yorke J.A."/>
            <person name="Yoshida K."/>
            <person name="Zdobnov E."/>
            <person name="Zhang P."/>
            <person name="Zhang Y."/>
            <person name="Zimin A.V."/>
            <person name="Baldwin J."/>
            <person name="Abdouelleil A."/>
            <person name="Abdulkadir J."/>
            <person name="Abebe A."/>
            <person name="Abera B."/>
            <person name="Abreu J."/>
            <person name="Acer S.C."/>
            <person name="Aftuck L."/>
            <person name="Alexander A."/>
            <person name="An P."/>
            <person name="Anderson E."/>
            <person name="Anderson S."/>
            <person name="Arachi H."/>
            <person name="Azer M."/>
            <person name="Bachantsang P."/>
            <person name="Barry A."/>
            <person name="Bayul T."/>
            <person name="Berlin A."/>
            <person name="Bessette D."/>
            <person name="Bloom T."/>
            <person name="Blye J."/>
            <person name="Boguslavskiy L."/>
            <person name="Bonnet C."/>
            <person name="Boukhgalter B."/>
            <person name="Bourzgui I."/>
            <person name="Brown A."/>
            <person name="Cahill P."/>
            <person name="Channer S."/>
            <person name="Cheshatsang Y."/>
            <person name="Chuda L."/>
            <person name="Citroen M."/>
            <person name="Collymore A."/>
            <person name="Cooke P."/>
            <person name="Costello M."/>
            <person name="D'Aco K."/>
            <person name="Daza R."/>
            <person name="De Haan G."/>
            <person name="DeGray S."/>
            <person name="DeMaso C."/>
            <person name="Dhargay N."/>
            <person name="Dooley K."/>
            <person name="Dooley E."/>
            <person name="Doricent M."/>
            <person name="Dorje P."/>
            <person name="Dorjee K."/>
            <person name="Dupes A."/>
            <person name="Elong R."/>
            <person name="Falk J."/>
            <person name="Farina A."/>
            <person name="Faro S."/>
            <person name="Ferguson D."/>
            <person name="Fisher S."/>
            <person name="Foley C.D."/>
            <person name="Franke A."/>
            <person name="Friedrich D."/>
            <person name="Gadbois L."/>
            <person name="Gearin G."/>
            <person name="Gearin C.R."/>
            <person name="Giannoukos G."/>
            <person name="Goode T."/>
            <person name="Graham J."/>
            <person name="Grandbois E."/>
            <person name="Grewal S."/>
            <person name="Gyaltsen K."/>
            <person name="Hafez N."/>
            <person name="Hagos B."/>
            <person name="Hall J."/>
            <person name="Henson C."/>
            <person name="Hollinger A."/>
            <person name="Honan T."/>
            <person name="Huard M.D."/>
            <person name="Hughes L."/>
            <person name="Hurhula B."/>
            <person name="Husby M.E."/>
            <person name="Kamat A."/>
            <person name="Kanga B."/>
            <person name="Kashin S."/>
            <person name="Khazanovich D."/>
            <person name="Kisner P."/>
            <person name="Lance K."/>
            <person name="Lara M."/>
            <person name="Lee W."/>
            <person name="Lennon N."/>
            <person name="Letendre F."/>
            <person name="LeVine R."/>
            <person name="Lipovsky A."/>
            <person name="Liu X."/>
            <person name="Liu J."/>
            <person name="Liu S."/>
            <person name="Lokyitsang T."/>
            <person name="Lokyitsang Y."/>
            <person name="Lubonja R."/>
            <person name="Lui A."/>
            <person name="MacDonald P."/>
            <person name="Magnisalis V."/>
            <person name="Maru K."/>
            <person name="Matthews C."/>
            <person name="McCusker W."/>
            <person name="McDonough S."/>
            <person name="Mehta T."/>
            <person name="Meldrim J."/>
            <person name="Meneus L."/>
            <person name="Mihai O."/>
            <person name="Mihalev A."/>
            <person name="Mihova T."/>
            <person name="Mittelman R."/>
            <person name="Mlenga V."/>
            <person name="Montmayeur A."/>
            <person name="Mulrain L."/>
            <person name="Navidi A."/>
            <person name="Naylor J."/>
            <person name="Negash T."/>
            <person name="Nguyen T."/>
            <person name="Nguyen N."/>
            <person name="Nicol R."/>
            <person name="Norbu C."/>
            <person name="Norbu N."/>
            <person name="Novod N."/>
            <person name="O'Neill B."/>
            <person name="Osman S."/>
            <person name="Markiewicz E."/>
            <person name="Oyono O.L."/>
            <person name="Patti C."/>
            <person name="Phunkhang P."/>
            <person name="Pierre F."/>
            <person name="Priest M."/>
            <person name="Raghuraman S."/>
            <person name="Rege F."/>
            <person name="Reyes R."/>
            <person name="Rise C."/>
            <person name="Rogov P."/>
            <person name="Ross K."/>
            <person name="Ryan E."/>
            <person name="Settipalli S."/>
            <person name="Shea T."/>
            <person name="Sherpa N."/>
            <person name="Shi L."/>
            <person name="Shih D."/>
            <person name="Sparrow T."/>
            <person name="Spaulding J."/>
            <person name="Stalker J."/>
            <person name="Stange-Thomann N."/>
            <person name="Stavropoulos S."/>
            <person name="Stone C."/>
            <person name="Strader C."/>
            <person name="Tesfaye S."/>
            <person name="Thomson T."/>
            <person name="Thoulutsang Y."/>
            <person name="Thoulutsang D."/>
            <person name="Topham K."/>
            <person name="Topping I."/>
            <person name="Tsamla T."/>
            <person name="Vassiliev H."/>
            <person name="Vo A."/>
            <person name="Wangchuk T."/>
            <person name="Wangdi T."/>
            <person name="Weiand M."/>
            <person name="Wilkinson J."/>
            <person name="Wilson A."/>
            <person name="Yadav S."/>
            <person name="Young G."/>
            <person name="Yu Q."/>
            <person name="Zembek L."/>
            <person name="Zhong D."/>
            <person name="Zimmer A."/>
            <person name="Zwirko Z."/>
            <person name="Jaffe D.B."/>
            <person name="Alvarez P."/>
            <person name="Brockman W."/>
            <person name="Butler J."/>
            <person name="Chin C."/>
            <person name="Gnerre S."/>
            <person name="Grabherr M."/>
            <person name="Kleber M."/>
            <person name="Mauceli E."/>
            <person name="MacCallum I."/>
        </authorList>
    </citation>
    <scope>NUCLEOTIDE SEQUENCE [LARGE SCALE GENOMIC DNA]</scope>
    <source>
        <strain evidence="3">Rob3c / Tucson 14021-0248.25</strain>
    </source>
</reference>
<proteinExistence type="predicted"/>
<gene>
    <name evidence="2" type="primary">Dsec\GM11900</name>
    <name evidence="2" type="ORF">Dsec_GM11900</name>
</gene>
<dbReference type="OMA" id="QLRMREN"/>